<keyword evidence="2" id="KW-1185">Reference proteome</keyword>
<evidence type="ECO:0000313" key="1">
    <source>
        <dbReference type="EMBL" id="GID70477.1"/>
    </source>
</evidence>
<evidence type="ECO:0000313" key="2">
    <source>
        <dbReference type="Proteomes" id="UP000619479"/>
    </source>
</evidence>
<evidence type="ECO:0008006" key="3">
    <source>
        <dbReference type="Google" id="ProtNLM"/>
    </source>
</evidence>
<name>A0A919M941_9ACTN</name>
<accession>A0A919M941</accession>
<comment type="caution">
    <text evidence="1">The sequence shown here is derived from an EMBL/GenBank/DDBJ whole genome shotgun (WGS) entry which is preliminary data.</text>
</comment>
<proteinExistence type="predicted"/>
<sequence>MTVADQYLDFAAREARGVSPAYERLAYHVASDADLLDRLATLPTPKQQPNLLFAVVRLLGGPIGDPAEFRAFTLERWDDIAAQMLARATQTNEAGRTAALLPVLASLPQPLALLDVGASAGLCLFPDRYAYRYGSRTVGAGTPLLDCTSRGFTPPTRLPRVVWRAGLDLNPLDVTDPGDVAWLDALIWPEHQHRRDRLRAAIEVARKDPPRLVRGDAVTDLPALAAQAPATATLVVYHTSMLYQLPDPQAFLDVVRGLPGHWVAVESPAVVNAGRELPPPPSAALHNVLTLDGEPLAWVRGHGEALTWFGKDIY</sequence>
<organism evidence="1 2">
    <name type="scientific">Actinoplanes cyaneus</name>
    <dbReference type="NCBI Taxonomy" id="52696"/>
    <lineage>
        <taxon>Bacteria</taxon>
        <taxon>Bacillati</taxon>
        <taxon>Actinomycetota</taxon>
        <taxon>Actinomycetes</taxon>
        <taxon>Micromonosporales</taxon>
        <taxon>Micromonosporaceae</taxon>
        <taxon>Actinoplanes</taxon>
    </lineage>
</organism>
<dbReference type="InterPro" id="IPR011200">
    <property type="entry name" value="UCP012608"/>
</dbReference>
<dbReference type="EMBL" id="BOMH01000074">
    <property type="protein sequence ID" value="GID70477.1"/>
    <property type="molecule type" value="Genomic_DNA"/>
</dbReference>
<dbReference type="Pfam" id="PF10094">
    <property type="entry name" value="DUF2332"/>
    <property type="match status" value="1"/>
</dbReference>
<dbReference type="AlphaFoldDB" id="A0A919M941"/>
<reference evidence="1" key="1">
    <citation type="submission" date="2021-01" db="EMBL/GenBank/DDBJ databases">
        <title>Whole genome shotgun sequence of Actinoplanes cyaneus NBRC 14990.</title>
        <authorList>
            <person name="Komaki H."/>
            <person name="Tamura T."/>
        </authorList>
    </citation>
    <scope>NUCLEOTIDE SEQUENCE</scope>
    <source>
        <strain evidence="1">NBRC 14990</strain>
    </source>
</reference>
<dbReference type="RefSeq" id="WP_203754309.1">
    <property type="nucleotide sequence ID" value="NZ_BAAAUC010000056.1"/>
</dbReference>
<dbReference type="Proteomes" id="UP000619479">
    <property type="component" value="Unassembled WGS sequence"/>
</dbReference>
<protein>
    <recommendedName>
        <fullName evidence="3">DUF2332 domain-containing protein</fullName>
    </recommendedName>
</protein>
<gene>
    <name evidence="1" type="ORF">Acy02nite_83580</name>
</gene>